<evidence type="ECO:0000256" key="1">
    <source>
        <dbReference type="SAM" id="SignalP"/>
    </source>
</evidence>
<accession>A0A239HFK0</accession>
<keyword evidence="1" id="KW-0732">Signal</keyword>
<dbReference type="EMBL" id="FZPA01000005">
    <property type="protein sequence ID" value="SNS79921.1"/>
    <property type="molecule type" value="Genomic_DNA"/>
</dbReference>
<name>A0A239HFK0_9SPHN</name>
<dbReference type="Gene3D" id="2.40.70.10">
    <property type="entry name" value="Acid Proteases"/>
    <property type="match status" value="2"/>
</dbReference>
<protein>
    <submittedName>
        <fullName evidence="2">Aspartyl protease</fullName>
    </submittedName>
</protein>
<proteinExistence type="predicted"/>
<dbReference type="PROSITE" id="PS00141">
    <property type="entry name" value="ASP_PROTEASE"/>
    <property type="match status" value="1"/>
</dbReference>
<gene>
    <name evidence="2" type="ORF">SAMN06295955_105126</name>
</gene>
<dbReference type="GO" id="GO:0004190">
    <property type="term" value="F:aspartic-type endopeptidase activity"/>
    <property type="evidence" value="ECO:0007669"/>
    <property type="project" value="InterPro"/>
</dbReference>
<keyword evidence="3" id="KW-1185">Reference proteome</keyword>
<dbReference type="InterPro" id="IPR034122">
    <property type="entry name" value="Retropepsin-like_bacterial"/>
</dbReference>
<dbReference type="AlphaFoldDB" id="A0A239HFK0"/>
<dbReference type="GO" id="GO:0006508">
    <property type="term" value="P:proteolysis"/>
    <property type="evidence" value="ECO:0007669"/>
    <property type="project" value="UniProtKB-KW"/>
</dbReference>
<evidence type="ECO:0000313" key="2">
    <source>
        <dbReference type="EMBL" id="SNS79921.1"/>
    </source>
</evidence>
<dbReference type="Pfam" id="PF13650">
    <property type="entry name" value="Asp_protease_2"/>
    <property type="match status" value="2"/>
</dbReference>
<feature type="signal peptide" evidence="1">
    <location>
        <begin position="1"/>
        <end position="23"/>
    </location>
</feature>
<dbReference type="CDD" id="cd05483">
    <property type="entry name" value="retropepsin_like_bacteria"/>
    <property type="match status" value="1"/>
</dbReference>
<feature type="chain" id="PRO_5011991951" evidence="1">
    <location>
        <begin position="24"/>
        <end position="301"/>
    </location>
</feature>
<evidence type="ECO:0000313" key="3">
    <source>
        <dbReference type="Proteomes" id="UP000198339"/>
    </source>
</evidence>
<keyword evidence="2" id="KW-0378">Hydrolase</keyword>
<keyword evidence="2" id="KW-0645">Protease</keyword>
<dbReference type="RefSeq" id="WP_170935497.1">
    <property type="nucleotide sequence ID" value="NZ_FZPA01000005.1"/>
</dbReference>
<dbReference type="Proteomes" id="UP000198339">
    <property type="component" value="Unassembled WGS sequence"/>
</dbReference>
<sequence>MKCAAVGLVALLGGSFVAPSTMAAEQGAPTCLPIEAGDDGTPIIRANINGAGPFAFVLDTAASGTTIDPARADALALPYDPESDEAQGLGGAITVSFRRVAAFEAGPVRLRGIVVPSLPAPDFDSHDVAGLAGVDLFEKRLAVWSPGGRCVDLKSSGSALPGDGWRAVDARWLRPWKIMLPMRIGGVSGWALLDTGAQYTTLNPAFAERIGLTGAAVQPGGSIAGIDGRDLPLGEGEVRNVAIGPWHWNKRRIRVGALPVFGRLDAAGNHLAILGIDWLAAEGFAIDYGRQSLWLRARPAR</sequence>
<dbReference type="InterPro" id="IPR021109">
    <property type="entry name" value="Peptidase_aspartic_dom_sf"/>
</dbReference>
<dbReference type="InterPro" id="IPR001969">
    <property type="entry name" value="Aspartic_peptidase_AS"/>
</dbReference>
<organism evidence="2 3">
    <name type="scientific">Sphingopyxis indica</name>
    <dbReference type="NCBI Taxonomy" id="436663"/>
    <lineage>
        <taxon>Bacteria</taxon>
        <taxon>Pseudomonadati</taxon>
        <taxon>Pseudomonadota</taxon>
        <taxon>Alphaproteobacteria</taxon>
        <taxon>Sphingomonadales</taxon>
        <taxon>Sphingomonadaceae</taxon>
        <taxon>Sphingopyxis</taxon>
    </lineage>
</organism>
<dbReference type="SUPFAM" id="SSF50630">
    <property type="entry name" value="Acid proteases"/>
    <property type="match status" value="2"/>
</dbReference>
<reference evidence="2 3" key="1">
    <citation type="submission" date="2017-06" db="EMBL/GenBank/DDBJ databases">
        <authorList>
            <person name="Kim H.J."/>
            <person name="Triplett B.A."/>
        </authorList>
    </citation>
    <scope>NUCLEOTIDE SEQUENCE [LARGE SCALE GENOMIC DNA]</scope>
    <source>
        <strain evidence="2 3">DS15</strain>
    </source>
</reference>